<organism evidence="1 2">
    <name type="scientific">Trichinella britovi</name>
    <name type="common">Parasitic roundworm</name>
    <dbReference type="NCBI Taxonomy" id="45882"/>
    <lineage>
        <taxon>Eukaryota</taxon>
        <taxon>Metazoa</taxon>
        <taxon>Ecdysozoa</taxon>
        <taxon>Nematoda</taxon>
        <taxon>Enoplea</taxon>
        <taxon>Dorylaimia</taxon>
        <taxon>Trichinellida</taxon>
        <taxon>Trichinellidae</taxon>
        <taxon>Trichinella</taxon>
    </lineage>
</organism>
<protein>
    <submittedName>
        <fullName evidence="1">Uncharacterized protein</fullName>
    </submittedName>
</protein>
<reference evidence="1 2" key="1">
    <citation type="submission" date="2015-01" db="EMBL/GenBank/DDBJ databases">
        <title>Evolution of Trichinella species and genotypes.</title>
        <authorList>
            <person name="Korhonen P.K."/>
            <person name="Edoardo P."/>
            <person name="Giuseppe L.R."/>
            <person name="Gasser R.B."/>
        </authorList>
    </citation>
    <scope>NUCLEOTIDE SEQUENCE [LARGE SCALE GENOMIC DNA]</scope>
    <source>
        <strain evidence="1">ISS120</strain>
    </source>
</reference>
<evidence type="ECO:0000313" key="1">
    <source>
        <dbReference type="EMBL" id="KRY47944.1"/>
    </source>
</evidence>
<dbReference type="EMBL" id="JYDI01000224">
    <property type="protein sequence ID" value="KRY47944.1"/>
    <property type="molecule type" value="Genomic_DNA"/>
</dbReference>
<sequence>MKEELLPNPAISNPTLTKNANMPARRATLIGFVIEEPVAGKENTNKQKCEKHAQQEPVDIFGRSWQILSFKLPLFPVDQSQPAHLRGNVNVICQSLKGDKLPLSICISGKGGADI</sequence>
<dbReference type="Proteomes" id="UP000054653">
    <property type="component" value="Unassembled WGS sequence"/>
</dbReference>
<comment type="caution">
    <text evidence="1">The sequence shown here is derived from an EMBL/GenBank/DDBJ whole genome shotgun (WGS) entry which is preliminary data.</text>
</comment>
<accession>A0A0V1CFP4</accession>
<keyword evidence="2" id="KW-1185">Reference proteome</keyword>
<dbReference type="AlphaFoldDB" id="A0A0V1CFP4"/>
<evidence type="ECO:0000313" key="2">
    <source>
        <dbReference type="Proteomes" id="UP000054653"/>
    </source>
</evidence>
<proteinExistence type="predicted"/>
<name>A0A0V1CFP4_TRIBR</name>
<gene>
    <name evidence="1" type="ORF">T03_16235</name>
</gene>